<organism evidence="3 4">
    <name type="scientific">Aureobasidium melanogenum</name>
    <name type="common">Aureobasidium pullulans var. melanogenum</name>
    <dbReference type="NCBI Taxonomy" id="46634"/>
    <lineage>
        <taxon>Eukaryota</taxon>
        <taxon>Fungi</taxon>
        <taxon>Dikarya</taxon>
        <taxon>Ascomycota</taxon>
        <taxon>Pezizomycotina</taxon>
        <taxon>Dothideomycetes</taxon>
        <taxon>Dothideomycetidae</taxon>
        <taxon>Dothideales</taxon>
        <taxon>Saccotheciaceae</taxon>
        <taxon>Aureobasidium</taxon>
    </lineage>
</organism>
<dbReference type="EMBL" id="JAHFYH010000001">
    <property type="protein sequence ID" value="KAH0237947.1"/>
    <property type="molecule type" value="Genomic_DNA"/>
</dbReference>
<reference evidence="3" key="2">
    <citation type="submission" date="2021-08" db="EMBL/GenBank/DDBJ databases">
        <authorList>
            <person name="Gostincar C."/>
            <person name="Sun X."/>
            <person name="Song Z."/>
            <person name="Gunde-Cimerman N."/>
        </authorList>
    </citation>
    <scope>NUCLEOTIDE SEQUENCE</scope>
    <source>
        <strain evidence="3">EXF-8016</strain>
    </source>
</reference>
<feature type="signal peptide" evidence="2">
    <location>
        <begin position="1"/>
        <end position="17"/>
    </location>
</feature>
<feature type="non-terminal residue" evidence="3">
    <location>
        <position position="1"/>
    </location>
</feature>
<dbReference type="Proteomes" id="UP000767238">
    <property type="component" value="Unassembled WGS sequence"/>
</dbReference>
<feature type="chain" id="PRO_5040432556" evidence="2">
    <location>
        <begin position="18"/>
        <end position="94"/>
    </location>
</feature>
<sequence>LTLFLSAFCIRLPLVPQNHVCCTQLYDSHQTHLFIVKPPVNQYLINCPAQSSSRRISSLNNLQADLASKQARAFRYSKTRSNSKRLEHLPELGR</sequence>
<evidence type="ECO:0000256" key="2">
    <source>
        <dbReference type="SAM" id="SignalP"/>
    </source>
</evidence>
<evidence type="ECO:0000256" key="1">
    <source>
        <dbReference type="SAM" id="MobiDB-lite"/>
    </source>
</evidence>
<comment type="caution">
    <text evidence="3">The sequence shown here is derived from an EMBL/GenBank/DDBJ whole genome shotgun (WGS) entry which is preliminary data.</text>
</comment>
<name>A0A9P8GQ06_AURME</name>
<accession>A0A9P8GQ06</accession>
<feature type="compositionally biased region" description="Basic and acidic residues" evidence="1">
    <location>
        <begin position="84"/>
        <end position="94"/>
    </location>
</feature>
<dbReference type="AlphaFoldDB" id="A0A9P8GQ06"/>
<keyword evidence="2" id="KW-0732">Signal</keyword>
<reference evidence="3" key="1">
    <citation type="journal article" date="2021" name="J Fungi (Basel)">
        <title>Virulence traits and population genomics of the black yeast Aureobasidium melanogenum.</title>
        <authorList>
            <person name="Cernosa A."/>
            <person name="Sun X."/>
            <person name="Gostincar C."/>
            <person name="Fang C."/>
            <person name="Gunde-Cimerman N."/>
            <person name="Song Z."/>
        </authorList>
    </citation>
    <scope>NUCLEOTIDE SEQUENCE</scope>
    <source>
        <strain evidence="3">EXF-8016</strain>
    </source>
</reference>
<evidence type="ECO:0000313" key="3">
    <source>
        <dbReference type="EMBL" id="KAH0237947.1"/>
    </source>
</evidence>
<feature type="region of interest" description="Disordered" evidence="1">
    <location>
        <begin position="75"/>
        <end position="94"/>
    </location>
</feature>
<gene>
    <name evidence="3" type="ORF">KCV03_g268</name>
</gene>
<feature type="non-terminal residue" evidence="3">
    <location>
        <position position="94"/>
    </location>
</feature>
<protein>
    <submittedName>
        <fullName evidence="3">Uncharacterized protein</fullName>
    </submittedName>
</protein>
<evidence type="ECO:0000313" key="4">
    <source>
        <dbReference type="Proteomes" id="UP000767238"/>
    </source>
</evidence>
<proteinExistence type="predicted"/>